<evidence type="ECO:0000256" key="1">
    <source>
        <dbReference type="SAM" id="MobiDB-lite"/>
    </source>
</evidence>
<dbReference type="SMART" id="SM00900">
    <property type="entry name" value="FMN_bind"/>
    <property type="match status" value="2"/>
</dbReference>
<feature type="signal peptide" evidence="2">
    <location>
        <begin position="1"/>
        <end position="19"/>
    </location>
</feature>
<feature type="region of interest" description="Disordered" evidence="1">
    <location>
        <begin position="318"/>
        <end position="380"/>
    </location>
</feature>
<dbReference type="PANTHER" id="PTHR30032">
    <property type="entry name" value="N-ACETYLMURAMOYL-L-ALANINE AMIDASE-RELATED"/>
    <property type="match status" value="1"/>
</dbReference>
<sequence length="1367" mass="152250">MKKVVSVLLATTLATSSMAVLPKAALADSADSTVERIGGANRYETCANISRKSFKNSDVAILASGQKVQDALTSGAIAAKLNAPLLLTEKDSLPNVVMDELKRLNVKKVIFVGGEATISKSLENQLANDFKVERISGKDRYQTSIKLAEELNKDSKLENIIVNGNTADALTAGAIAAKLNRSIILTNGKNLPEGSKSIVDSNSSKNIIIGGSSSMNIEGLKGDRIAGADRYETSTKIAEKYYQGNSDKVLLANGMNYIDALSAINLVLNKKAPVLLTRDGMLDSSVSKYLEKNAKVVYLLGGEDSISASLSKNIEKTIKDAQSKDSKKPDNNKPGNKKPDNNKPDNNKPDNNKPGNKKPDNNKPDNNKPGNKKPDNPVEYDEVKVLKDGKYEVEAPGYSKIEDAGENNKLIAIVEGGKIQSIEFEYHDTDMDMFKNPFNKNKDKLFDKLKNNGYFLSADKTDKLSELNTIADKLYKKINNSPDKSSIDKINKDHGVDIVTSATYTTASLYKGSYELLKKINDEAEIKRVEKPSKQEEPNKEKKHALLSKEEFAKLDENVNYPDGVYYGDGFGYIDSKPIPLKVTVNNGKIKNVEFVSKEVTKVVPEDKYPDAPDDGKEFIKGYNGVITLAKDGQINRLNYFLKSARDPERKVESEAKKTGQSPTLDMVNGILDSIFSKHEFGSSKQAVSDRHFDTTLPHVLGRRINYLVKIYMNEELGYKYNVDSISGATYTATGTAEAISNALKKADPNVNFTNLTIAEDNGLKASYTGGSEIDFNQIGFKAEMLNKGETSPVKIPFSEFDKHGIKLYYVNHANGELKEIKGKLSLTKESLGYDIKKGLSLRLIHEATNTVKLVKPIQIFDNTKVICTVEKVQVSEADKDDWEDVNGFDAKLDPTSKTLNFSQKLTMPEDLSSKLKGKKVKFRLLTRRDDNHQEKIFNLKSSGEMVWPVFDASGYYSLDVNKEDFTSDNKQYRLDQAGIDNFRFAFTGIKSGDFKEAVDKLARQNYDIRTKTISINKEDIGKTVEELATLARTKLDANAIKDAFQKGLMNEKEKALLNEANPIVDYKQIASAMKEAETKSEAKFDVKFEFTDGSSYMFRLPVYFDIKKAESPLKVKFEEAINTKYVQLVQKLPDSFNGKGDGEKERLVNFVKTNSNTSLETLTNLIRNTYEDSSSGIHIKKVEIDDSEIAKINTNSVGTYVVKVNVMLEGQPDLKEDFNITFEVVKYQVVGFHPTFNKPMYNKTTKLSYGPDEIINIARDNGRVPKYLGYWMTYSKVLGPKGMWNIEEKDNISVNNLDDLKLFSVAVVKGDKETYTPSDTVDLTKPAKDILDADKPTELYLYNFGEAKNSDYPQKILIGEFTLKKQ</sequence>
<dbReference type="RefSeq" id="WP_061101749.1">
    <property type="nucleotide sequence ID" value="NZ_KQ961799.1"/>
</dbReference>
<accession>A0A135YV84</accession>
<organism evidence="4 5">
    <name type="scientific">Peptostreptococcus anaerobius</name>
    <dbReference type="NCBI Taxonomy" id="1261"/>
    <lineage>
        <taxon>Bacteria</taxon>
        <taxon>Bacillati</taxon>
        <taxon>Bacillota</taxon>
        <taxon>Clostridia</taxon>
        <taxon>Peptostreptococcales</taxon>
        <taxon>Peptostreptococcaceae</taxon>
        <taxon>Peptostreptococcus</taxon>
    </lineage>
</organism>
<dbReference type="InterPro" id="IPR007253">
    <property type="entry name" value="Cell_wall-bd_2"/>
</dbReference>
<gene>
    <name evidence="4" type="ORF">HMPREF3195_00785</name>
</gene>
<keyword evidence="2" id="KW-0732">Signal</keyword>
<comment type="caution">
    <text evidence="4">The sequence shown here is derived from an EMBL/GenBank/DDBJ whole genome shotgun (WGS) entry which is preliminary data.</text>
</comment>
<dbReference type="Pfam" id="PF04205">
    <property type="entry name" value="FMN_bind"/>
    <property type="match status" value="1"/>
</dbReference>
<dbReference type="InterPro" id="IPR007329">
    <property type="entry name" value="FMN-bd"/>
</dbReference>
<proteinExistence type="predicted"/>
<evidence type="ECO:0000259" key="3">
    <source>
        <dbReference type="SMART" id="SM00900"/>
    </source>
</evidence>
<protein>
    <submittedName>
        <fullName evidence="4">Putative cell wall binding repeat 2</fullName>
    </submittedName>
</protein>
<dbReference type="PATRIC" id="fig|1261.5.peg.791"/>
<feature type="chain" id="PRO_5038533957" evidence="2">
    <location>
        <begin position="20"/>
        <end position="1367"/>
    </location>
</feature>
<evidence type="ECO:0000313" key="5">
    <source>
        <dbReference type="Proteomes" id="UP000070326"/>
    </source>
</evidence>
<feature type="domain" description="FMN-binding" evidence="3">
    <location>
        <begin position="572"/>
        <end position="747"/>
    </location>
</feature>
<dbReference type="EMBL" id="LSQZ01000025">
    <property type="protein sequence ID" value="KXI13309.1"/>
    <property type="molecule type" value="Genomic_DNA"/>
</dbReference>
<dbReference type="Gene3D" id="3.90.1010.20">
    <property type="match status" value="2"/>
</dbReference>
<reference evidence="4 5" key="1">
    <citation type="submission" date="2016-02" db="EMBL/GenBank/DDBJ databases">
        <authorList>
            <person name="Wen L."/>
            <person name="He K."/>
            <person name="Yang H."/>
        </authorList>
    </citation>
    <scope>NUCLEOTIDE SEQUENCE [LARGE SCALE GENOMIC DNA]</scope>
    <source>
        <strain evidence="4 5">MJR8628A</strain>
    </source>
</reference>
<dbReference type="PANTHER" id="PTHR30032:SF8">
    <property type="entry name" value="GERMINATION-SPECIFIC N-ACETYLMURAMOYL-L-ALANINE AMIDASE"/>
    <property type="match status" value="1"/>
</dbReference>
<evidence type="ECO:0000256" key="2">
    <source>
        <dbReference type="SAM" id="SignalP"/>
    </source>
</evidence>
<name>A0A135YV84_9FIRM</name>
<evidence type="ECO:0000313" key="4">
    <source>
        <dbReference type="EMBL" id="KXI13309.1"/>
    </source>
</evidence>
<dbReference type="Proteomes" id="UP000070326">
    <property type="component" value="Unassembled WGS sequence"/>
</dbReference>
<dbReference type="InterPro" id="IPR051922">
    <property type="entry name" value="Bact_Sporulation_Assoc"/>
</dbReference>
<dbReference type="Gene3D" id="3.40.50.12090">
    <property type="match status" value="2"/>
</dbReference>
<dbReference type="GO" id="GO:0016020">
    <property type="term" value="C:membrane"/>
    <property type="evidence" value="ECO:0007669"/>
    <property type="project" value="InterPro"/>
</dbReference>
<feature type="domain" description="FMN-binding" evidence="3">
    <location>
        <begin position="405"/>
        <end position="520"/>
    </location>
</feature>
<dbReference type="GO" id="GO:0010181">
    <property type="term" value="F:FMN binding"/>
    <property type="evidence" value="ECO:0007669"/>
    <property type="project" value="InterPro"/>
</dbReference>
<dbReference type="Pfam" id="PF04122">
    <property type="entry name" value="CW_binding_2"/>
    <property type="match status" value="3"/>
</dbReference>